<keyword evidence="2" id="KW-0808">Transferase</keyword>
<feature type="domain" description="Gcp-like" evidence="1">
    <location>
        <begin position="38"/>
        <end position="94"/>
    </location>
</feature>
<accession>A0A699S745</accession>
<dbReference type="PANTHER" id="PTHR11735">
    <property type="entry name" value="TRNA N6-ADENOSINE THREONYLCARBAMOYLTRANSFERASE"/>
    <property type="match status" value="1"/>
</dbReference>
<dbReference type="EMBL" id="BKCJ011142370">
    <property type="protein sequence ID" value="GFC93281.1"/>
    <property type="molecule type" value="Genomic_DNA"/>
</dbReference>
<dbReference type="InterPro" id="IPR043129">
    <property type="entry name" value="ATPase_NBD"/>
</dbReference>
<dbReference type="PANTHER" id="PTHR11735:SF6">
    <property type="entry name" value="TRNA N6-ADENOSINE THREONYLCARBAMOYLTRANSFERASE, MITOCHONDRIAL"/>
    <property type="match status" value="1"/>
</dbReference>
<sequence>MNQTCIQVYVEVARPKHQLINLRCHDANWQYCHSLGPADLLAKYGGVAPKMAEEAHSQVIDQVVQDALDKANLTEADLSAVAVTIGPGLSLCLR</sequence>
<dbReference type="GO" id="GO:0016740">
    <property type="term" value="F:transferase activity"/>
    <property type="evidence" value="ECO:0007669"/>
    <property type="project" value="UniProtKB-KW"/>
</dbReference>
<dbReference type="InterPro" id="IPR000905">
    <property type="entry name" value="Gcp-like_dom"/>
</dbReference>
<evidence type="ECO:0000259" key="1">
    <source>
        <dbReference type="Pfam" id="PF00814"/>
    </source>
</evidence>
<dbReference type="AlphaFoldDB" id="A0A699S745"/>
<comment type="caution">
    <text evidence="2">The sequence shown here is derived from an EMBL/GenBank/DDBJ whole genome shotgun (WGS) entry which is preliminary data.</text>
</comment>
<name>A0A699S745_TANCI</name>
<dbReference type="Pfam" id="PF00814">
    <property type="entry name" value="TsaD"/>
    <property type="match status" value="1"/>
</dbReference>
<dbReference type="GO" id="GO:0005739">
    <property type="term" value="C:mitochondrion"/>
    <property type="evidence" value="ECO:0007669"/>
    <property type="project" value="TreeGrafter"/>
</dbReference>
<reference evidence="2" key="1">
    <citation type="journal article" date="2019" name="Sci. Rep.">
        <title>Draft genome of Tanacetum cinerariifolium, the natural source of mosquito coil.</title>
        <authorList>
            <person name="Yamashiro T."/>
            <person name="Shiraishi A."/>
            <person name="Satake H."/>
            <person name="Nakayama K."/>
        </authorList>
    </citation>
    <scope>NUCLEOTIDE SEQUENCE</scope>
</reference>
<organism evidence="2">
    <name type="scientific">Tanacetum cinerariifolium</name>
    <name type="common">Dalmatian daisy</name>
    <name type="synonym">Chrysanthemum cinerariifolium</name>
    <dbReference type="NCBI Taxonomy" id="118510"/>
    <lineage>
        <taxon>Eukaryota</taxon>
        <taxon>Viridiplantae</taxon>
        <taxon>Streptophyta</taxon>
        <taxon>Embryophyta</taxon>
        <taxon>Tracheophyta</taxon>
        <taxon>Spermatophyta</taxon>
        <taxon>Magnoliopsida</taxon>
        <taxon>eudicotyledons</taxon>
        <taxon>Gunneridae</taxon>
        <taxon>Pentapetalae</taxon>
        <taxon>asterids</taxon>
        <taxon>campanulids</taxon>
        <taxon>Asterales</taxon>
        <taxon>Asteraceae</taxon>
        <taxon>Asteroideae</taxon>
        <taxon>Anthemideae</taxon>
        <taxon>Anthemidinae</taxon>
        <taxon>Tanacetum</taxon>
    </lineage>
</organism>
<protein>
    <submittedName>
        <fullName evidence="2">Probable tRNA N6-adenosine threonylcarbamoyltransferase, mitochondrial isoform X1</fullName>
    </submittedName>
</protein>
<dbReference type="SUPFAM" id="SSF53067">
    <property type="entry name" value="Actin-like ATPase domain"/>
    <property type="match status" value="1"/>
</dbReference>
<evidence type="ECO:0000313" key="2">
    <source>
        <dbReference type="EMBL" id="GFC93281.1"/>
    </source>
</evidence>
<gene>
    <name evidence="2" type="ORF">Tci_865251</name>
</gene>
<dbReference type="Gene3D" id="3.30.420.40">
    <property type="match status" value="1"/>
</dbReference>
<feature type="non-terminal residue" evidence="2">
    <location>
        <position position="94"/>
    </location>
</feature>
<proteinExistence type="predicted"/>